<organism evidence="2 3">
    <name type="scientific">Apiospora arundinis</name>
    <dbReference type="NCBI Taxonomy" id="335852"/>
    <lineage>
        <taxon>Eukaryota</taxon>
        <taxon>Fungi</taxon>
        <taxon>Dikarya</taxon>
        <taxon>Ascomycota</taxon>
        <taxon>Pezizomycotina</taxon>
        <taxon>Sordariomycetes</taxon>
        <taxon>Xylariomycetidae</taxon>
        <taxon>Amphisphaeriales</taxon>
        <taxon>Apiosporaceae</taxon>
        <taxon>Apiospora</taxon>
    </lineage>
</organism>
<sequence>MESNPPTEPNHLTEPGPVTEAEPPQKPDSSEQAHSSKKKDNETASLRKAESHSIRQKMHEWRARRKDKAARRKELKTEEAAASQNAMRWSPSLLFRRSPGNGLLSPSLFGDRNYMARTLGDKDKKDSKRNTPWDMTLEEEFTNG</sequence>
<feature type="compositionally biased region" description="Basic residues" evidence="1">
    <location>
        <begin position="62"/>
        <end position="74"/>
    </location>
</feature>
<evidence type="ECO:0000256" key="1">
    <source>
        <dbReference type="SAM" id="MobiDB-lite"/>
    </source>
</evidence>
<dbReference type="EMBL" id="JAPCWZ010000010">
    <property type="protein sequence ID" value="KAK8848537.1"/>
    <property type="molecule type" value="Genomic_DNA"/>
</dbReference>
<protein>
    <submittedName>
        <fullName evidence="2">Uncharacterized protein</fullName>
    </submittedName>
</protein>
<feature type="compositionally biased region" description="Basic and acidic residues" evidence="1">
    <location>
        <begin position="38"/>
        <end position="61"/>
    </location>
</feature>
<accession>A0ABR2HLD0</accession>
<comment type="caution">
    <text evidence="2">The sequence shown here is derived from an EMBL/GenBank/DDBJ whole genome shotgun (WGS) entry which is preliminary data.</text>
</comment>
<gene>
    <name evidence="2" type="ORF">PGQ11_015017</name>
</gene>
<evidence type="ECO:0000313" key="3">
    <source>
        <dbReference type="Proteomes" id="UP001390339"/>
    </source>
</evidence>
<feature type="compositionally biased region" description="Basic and acidic residues" evidence="1">
    <location>
        <begin position="120"/>
        <end position="131"/>
    </location>
</feature>
<name>A0ABR2HLD0_9PEZI</name>
<proteinExistence type="predicted"/>
<feature type="region of interest" description="Disordered" evidence="1">
    <location>
        <begin position="1"/>
        <end position="86"/>
    </location>
</feature>
<evidence type="ECO:0000313" key="2">
    <source>
        <dbReference type="EMBL" id="KAK8848537.1"/>
    </source>
</evidence>
<feature type="region of interest" description="Disordered" evidence="1">
    <location>
        <begin position="120"/>
        <end position="144"/>
    </location>
</feature>
<reference evidence="2 3" key="1">
    <citation type="journal article" date="2024" name="IMA Fungus">
        <title>Apiospora arundinis, a panoply of carbohydrate-active enzymes and secondary metabolites.</title>
        <authorList>
            <person name="Sorensen T."/>
            <person name="Petersen C."/>
            <person name="Muurmann A.T."/>
            <person name="Christiansen J.V."/>
            <person name="Brundto M.L."/>
            <person name="Overgaard C.K."/>
            <person name="Boysen A.T."/>
            <person name="Wollenberg R.D."/>
            <person name="Larsen T.O."/>
            <person name="Sorensen J.L."/>
            <person name="Nielsen K.L."/>
            <person name="Sondergaard T.E."/>
        </authorList>
    </citation>
    <scope>NUCLEOTIDE SEQUENCE [LARGE SCALE GENOMIC DNA]</scope>
    <source>
        <strain evidence="2 3">AAU 773</strain>
    </source>
</reference>
<keyword evidence="3" id="KW-1185">Reference proteome</keyword>
<dbReference type="Proteomes" id="UP001390339">
    <property type="component" value="Unassembled WGS sequence"/>
</dbReference>